<feature type="non-terminal residue" evidence="6">
    <location>
        <position position="135"/>
    </location>
</feature>
<name>A0A383B045_9ZZZZ</name>
<dbReference type="Pfam" id="PF04794">
    <property type="entry name" value="YdjC"/>
    <property type="match status" value="1"/>
</dbReference>
<dbReference type="GO" id="GO:0005975">
    <property type="term" value="P:carbohydrate metabolic process"/>
    <property type="evidence" value="ECO:0007669"/>
    <property type="project" value="InterPro"/>
</dbReference>
<dbReference type="GO" id="GO:0046872">
    <property type="term" value="F:metal ion binding"/>
    <property type="evidence" value="ECO:0007669"/>
    <property type="project" value="UniProtKB-KW"/>
</dbReference>
<keyword evidence="2" id="KW-0479">Metal-binding</keyword>
<proteinExistence type="predicted"/>
<evidence type="ECO:0000256" key="5">
    <source>
        <dbReference type="ARBA" id="ARBA00023277"/>
    </source>
</evidence>
<keyword evidence="3" id="KW-0378">Hydrolase</keyword>
<dbReference type="EMBL" id="UINC01196240">
    <property type="protein sequence ID" value="SVE13159.1"/>
    <property type="molecule type" value="Genomic_DNA"/>
</dbReference>
<dbReference type="Gene3D" id="3.20.20.370">
    <property type="entry name" value="Glycoside hydrolase/deacetylase"/>
    <property type="match status" value="1"/>
</dbReference>
<evidence type="ECO:0000256" key="2">
    <source>
        <dbReference type="ARBA" id="ARBA00022723"/>
    </source>
</evidence>
<reference evidence="6" key="1">
    <citation type="submission" date="2018-05" db="EMBL/GenBank/DDBJ databases">
        <authorList>
            <person name="Lanie J.A."/>
            <person name="Ng W.-L."/>
            <person name="Kazmierczak K.M."/>
            <person name="Andrzejewski T.M."/>
            <person name="Davidsen T.M."/>
            <person name="Wayne K.J."/>
            <person name="Tettelin H."/>
            <person name="Glass J.I."/>
            <person name="Rusch D."/>
            <person name="Podicherti R."/>
            <person name="Tsui H.-C.T."/>
            <person name="Winkler M.E."/>
        </authorList>
    </citation>
    <scope>NUCLEOTIDE SEQUENCE</scope>
</reference>
<keyword evidence="5" id="KW-0119">Carbohydrate metabolism</keyword>
<dbReference type="GO" id="GO:0016787">
    <property type="term" value="F:hydrolase activity"/>
    <property type="evidence" value="ECO:0007669"/>
    <property type="project" value="UniProtKB-KW"/>
</dbReference>
<comment type="cofactor">
    <cofactor evidence="1">
        <name>Mg(2+)</name>
        <dbReference type="ChEBI" id="CHEBI:18420"/>
    </cofactor>
</comment>
<dbReference type="InterPro" id="IPR006879">
    <property type="entry name" value="YdjC-like"/>
</dbReference>
<gene>
    <name evidence="6" type="ORF">METZ01_LOCUS466013</name>
</gene>
<accession>A0A383B045</accession>
<evidence type="ECO:0000256" key="1">
    <source>
        <dbReference type="ARBA" id="ARBA00001946"/>
    </source>
</evidence>
<evidence type="ECO:0000256" key="3">
    <source>
        <dbReference type="ARBA" id="ARBA00022801"/>
    </source>
</evidence>
<evidence type="ECO:0000256" key="4">
    <source>
        <dbReference type="ARBA" id="ARBA00022842"/>
    </source>
</evidence>
<evidence type="ECO:0000313" key="6">
    <source>
        <dbReference type="EMBL" id="SVE13159.1"/>
    </source>
</evidence>
<dbReference type="InterPro" id="IPR011330">
    <property type="entry name" value="Glyco_hydro/deAcase_b/a-brl"/>
</dbReference>
<sequence length="135" mass="14774">MNQFLEKMGFKPVDRVLITHIDDMGFCHAANVATEACLSGGSASCASVIVNAGWFLEAAHMAQHNLSWDIGVHLTLTAEYSLYRWPALSSRDAGTGLVDRQGYLWHTREDAIRHVTEEAARGEMRAQIDTALAAG</sequence>
<keyword evidence="4" id="KW-0460">Magnesium</keyword>
<protein>
    <recommendedName>
        <fullName evidence="7">ChbG/HpnK family deacetylase</fullName>
    </recommendedName>
</protein>
<evidence type="ECO:0008006" key="7">
    <source>
        <dbReference type="Google" id="ProtNLM"/>
    </source>
</evidence>
<dbReference type="SUPFAM" id="SSF88713">
    <property type="entry name" value="Glycoside hydrolase/deacetylase"/>
    <property type="match status" value="1"/>
</dbReference>
<organism evidence="6">
    <name type="scientific">marine metagenome</name>
    <dbReference type="NCBI Taxonomy" id="408172"/>
    <lineage>
        <taxon>unclassified sequences</taxon>
        <taxon>metagenomes</taxon>
        <taxon>ecological metagenomes</taxon>
    </lineage>
</organism>
<dbReference type="AlphaFoldDB" id="A0A383B045"/>